<dbReference type="Proteomes" id="UP000006443">
    <property type="component" value="Unassembled WGS sequence"/>
</dbReference>
<dbReference type="EMBL" id="ACJM01000004">
    <property type="protein sequence ID" value="EEG78210.1"/>
    <property type="molecule type" value="Genomic_DNA"/>
</dbReference>
<feature type="region of interest" description="Disordered" evidence="2">
    <location>
        <begin position="28"/>
        <end position="59"/>
    </location>
</feature>
<reference evidence="5 6" key="1">
    <citation type="submission" date="2009-02" db="EMBL/GenBank/DDBJ databases">
        <title>Sequencing of the draft genome and assembly of Dethiobacter alkaliphilus AHT 1.</title>
        <authorList>
            <consortium name="US DOE Joint Genome Institute (JGI-PGF)"/>
            <person name="Lucas S."/>
            <person name="Copeland A."/>
            <person name="Lapidus A."/>
            <person name="Glavina del Rio T."/>
            <person name="Dalin E."/>
            <person name="Tice H."/>
            <person name="Bruce D."/>
            <person name="Goodwin L."/>
            <person name="Pitluck S."/>
            <person name="Larimer F."/>
            <person name="Land M.L."/>
            <person name="Hauser L."/>
            <person name="Muyzer G."/>
        </authorList>
    </citation>
    <scope>NUCLEOTIDE SEQUENCE [LARGE SCALE GENOMIC DNA]</scope>
    <source>
        <strain evidence="5 6">AHT 1</strain>
    </source>
</reference>
<feature type="compositionally biased region" description="Low complexity" evidence="2">
    <location>
        <begin position="31"/>
        <end position="43"/>
    </location>
</feature>
<dbReference type="PANTHER" id="PTHR35038">
    <property type="entry name" value="DISSIMILATORY SULFITE REDUCTASE SIRA"/>
    <property type="match status" value="1"/>
</dbReference>
<feature type="compositionally biased region" description="Acidic residues" evidence="2">
    <location>
        <begin position="44"/>
        <end position="54"/>
    </location>
</feature>
<accession>C0GF28</accession>
<dbReference type="Pfam" id="PF13435">
    <property type="entry name" value="Cytochrome_C554"/>
    <property type="match status" value="2"/>
</dbReference>
<dbReference type="Gene3D" id="1.10.1130.10">
    <property type="entry name" value="Flavocytochrome C3, Chain A"/>
    <property type="match status" value="2"/>
</dbReference>
<sequence>MKRKRWMTLGIFLLTLVMVFSITGCGDTPANEENNNNENVNGENGEEVPEETSDIPEYGNYVGSDACQGCHSAEYEAWQGTWHSVSMQTPDMLYDDIFNGNLEDGITWNDLSEGLGNPIMIDEDEPSGIAGTKDFVVQGTEVNDVDGVYIYHLGDREFEARFTAEDGEILHTVDVEVFGHGNKRRATNFTNIYDGGGNYLLKYQVRYDRDGGNWSQTLDGEPTGGVWADRNDVRRWDDNCGGCHATGLNVPANLENPDLIATELVADMAVGCEACHGPGGDHAADPMNEDLIVSFSDMTTKQQNDACEQCHTRTTANKHFDPEVRWGDAYGFLPGDNLEDHVEFILPTWGEEWRRVSADGKGRGWHQWGFDLQLGPKADWACIDCHSVHGANDEGQQFREYGSSPEVIVTMEESCAPCHEGVYDTKESIREVMDGRRGWDDEPEFSGRAMQHTFRLDDEGRVIGLPEEEWPEENNWPWLIE</sequence>
<keyword evidence="1 3" id="KW-0732">Signal</keyword>
<comment type="caution">
    <text evidence="5">The sequence shown here is derived from an EMBL/GenBank/DDBJ whole genome shotgun (WGS) entry which is preliminary data.</text>
</comment>
<gene>
    <name evidence="5" type="ORF">DealDRAFT_1087</name>
</gene>
<dbReference type="PROSITE" id="PS51257">
    <property type="entry name" value="PROKAR_LIPOPROTEIN"/>
    <property type="match status" value="1"/>
</dbReference>
<keyword evidence="6" id="KW-1185">Reference proteome</keyword>
<evidence type="ECO:0000256" key="1">
    <source>
        <dbReference type="ARBA" id="ARBA00022729"/>
    </source>
</evidence>
<dbReference type="AlphaFoldDB" id="C0GF28"/>
<name>C0GF28_DETAL</name>
<feature type="domain" description="Cytochrome c-552/4" evidence="4">
    <location>
        <begin position="237"/>
        <end position="277"/>
    </location>
</feature>
<dbReference type="SUPFAM" id="SSF48695">
    <property type="entry name" value="Multiheme cytochromes"/>
    <property type="match status" value="1"/>
</dbReference>
<dbReference type="InterPro" id="IPR036280">
    <property type="entry name" value="Multihaem_cyt_sf"/>
</dbReference>
<evidence type="ECO:0000313" key="5">
    <source>
        <dbReference type="EMBL" id="EEG78210.1"/>
    </source>
</evidence>
<dbReference type="RefSeq" id="WP_008515577.1">
    <property type="nucleotide sequence ID" value="NZ_ACJM01000004.1"/>
</dbReference>
<dbReference type="eggNOG" id="COG3303">
    <property type="taxonomic scope" value="Bacteria"/>
</dbReference>
<evidence type="ECO:0000259" key="4">
    <source>
        <dbReference type="Pfam" id="PF13435"/>
    </source>
</evidence>
<dbReference type="InterPro" id="IPR023155">
    <property type="entry name" value="Cyt_c-552/4"/>
</dbReference>
<evidence type="ECO:0000313" key="6">
    <source>
        <dbReference type="Proteomes" id="UP000006443"/>
    </source>
</evidence>
<dbReference type="InterPro" id="IPR051829">
    <property type="entry name" value="Multiheme_Cytochr_ET"/>
</dbReference>
<feature type="domain" description="Cytochrome c-552/4" evidence="4">
    <location>
        <begin position="66"/>
        <end position="90"/>
    </location>
</feature>
<feature type="signal peptide" evidence="3">
    <location>
        <begin position="1"/>
        <end position="26"/>
    </location>
</feature>
<protein>
    <recommendedName>
        <fullName evidence="4">Cytochrome c-552/4 domain-containing protein</fullName>
    </recommendedName>
</protein>
<organism evidence="5 6">
    <name type="scientific">Dethiobacter alkaliphilus AHT 1</name>
    <dbReference type="NCBI Taxonomy" id="555088"/>
    <lineage>
        <taxon>Bacteria</taxon>
        <taxon>Bacillati</taxon>
        <taxon>Bacillota</taxon>
        <taxon>Dethiobacteria</taxon>
        <taxon>Dethiobacterales</taxon>
        <taxon>Dethiobacteraceae</taxon>
        <taxon>Dethiobacter</taxon>
    </lineage>
</organism>
<dbReference type="STRING" id="555088.DealDRAFT_1087"/>
<evidence type="ECO:0000256" key="2">
    <source>
        <dbReference type="SAM" id="MobiDB-lite"/>
    </source>
</evidence>
<feature type="chain" id="PRO_5039690423" description="Cytochrome c-552/4 domain-containing protein" evidence="3">
    <location>
        <begin position="27"/>
        <end position="481"/>
    </location>
</feature>
<proteinExistence type="predicted"/>
<dbReference type="OrthoDB" id="9814800at2"/>
<evidence type="ECO:0000256" key="3">
    <source>
        <dbReference type="SAM" id="SignalP"/>
    </source>
</evidence>
<dbReference type="PANTHER" id="PTHR35038:SF8">
    <property type="entry name" value="C-TYPE POLYHEME CYTOCHROME OMCC"/>
    <property type="match status" value="1"/>
</dbReference>